<evidence type="ECO:0008006" key="5">
    <source>
        <dbReference type="Google" id="ProtNLM"/>
    </source>
</evidence>
<dbReference type="Pfam" id="PF07171">
    <property type="entry name" value="MlrC_C"/>
    <property type="match status" value="1"/>
</dbReference>
<dbReference type="Proteomes" id="UP000662904">
    <property type="component" value="Chromosome"/>
</dbReference>
<dbReference type="PIRSF" id="PIRSF012702">
    <property type="entry name" value="UCP012702"/>
    <property type="match status" value="1"/>
</dbReference>
<keyword evidence="4" id="KW-1185">Reference proteome</keyword>
<evidence type="ECO:0000259" key="1">
    <source>
        <dbReference type="Pfam" id="PF07171"/>
    </source>
</evidence>
<dbReference type="AlphaFoldDB" id="A0A8A0RNY7"/>
<name>A0A8A0RNY7_9FIRM</name>
<dbReference type="EMBL" id="CP059066">
    <property type="protein sequence ID" value="QSQ09229.1"/>
    <property type="molecule type" value="Genomic_DNA"/>
</dbReference>
<gene>
    <name evidence="3" type="ORF">H0A61_01588</name>
</gene>
<dbReference type="KEGG" id="kme:H0A61_01588"/>
<dbReference type="InterPro" id="IPR015995">
    <property type="entry name" value="MlrC_N"/>
</dbReference>
<dbReference type="InterPro" id="IPR010799">
    <property type="entry name" value="MlrC_C"/>
</dbReference>
<evidence type="ECO:0000259" key="2">
    <source>
        <dbReference type="Pfam" id="PF07364"/>
    </source>
</evidence>
<proteinExistence type="predicted"/>
<reference evidence="3" key="1">
    <citation type="submission" date="2020-07" db="EMBL/GenBank/DDBJ databases">
        <title>Koleobacter methoxysyntrophicus gen. nov., sp. nov., a novel anaerobic bacterium isolated from deep subsurface oil field and proposal of Koleobacterales ord. nov. in the phylum Firmicutes.</title>
        <authorList>
            <person name="Sakamoto S."/>
            <person name="Tamaki H."/>
        </authorList>
    </citation>
    <scope>NUCLEOTIDE SEQUENCE</scope>
    <source>
        <strain evidence="3">NRmbB1</strain>
    </source>
</reference>
<sequence length="532" mass="59721">MQLLLELYYLFKPKLKMPLNKLASEIYRPLANLKSLRGGNQLGKRLKIAFARLFHESHSFSSQKTDLDRFKERELYFKNDIYSHYKNTKTEAGAYVDFVVKYDIDGFPIISAAANPSGLVTYDTYIYLKNYIAENLKQLGEIDGLYLSLHGAMVVEGINDPEGDLLTELRRIANDIPIAITLDLHANVSKKTAELSDILVGYKTYPHTDQYDVAERALLLLLKYINGEVQPKNYFKKLPIMLPSMNMLTNDGPMAELINEAKRYEKIQDIFNISIFGGYPYSDIEDVGVSIVVTAMENNRAVEDIILHLSKLIQEKKDEFLVRIPKPKEAIEEAMREKLWPTALVDVADNPGSGGSADTTLLLRTLIDLNVKGVAFAFISDPESVDKAIKNGVGQKVKLNLGGKTSKLYGEPVKIEGVVRTITDGIYYNKGPWATGLKVNFGRTAVVSIDGIDIILTEGCQSPNDPQIFRRNGLEPTDYKILAMKAKNHFRVGFQDIIKRVIPVDAPGVAGLDLTKFPYKNIPRPIWPLDNI</sequence>
<protein>
    <recommendedName>
        <fullName evidence="5">MlrC</fullName>
    </recommendedName>
</protein>
<feature type="domain" description="Microcystin LR degradation protein MlrC C-terminal" evidence="1">
    <location>
        <begin position="344"/>
        <end position="521"/>
    </location>
</feature>
<evidence type="ECO:0000313" key="3">
    <source>
        <dbReference type="EMBL" id="QSQ09229.1"/>
    </source>
</evidence>
<accession>A0A8A0RNY7</accession>
<feature type="domain" description="Microcystin LR degradation protein MlrC N-terminal" evidence="2">
    <location>
        <begin position="47"/>
        <end position="335"/>
    </location>
</feature>
<dbReference type="Pfam" id="PF07364">
    <property type="entry name" value="DUF1485"/>
    <property type="match status" value="1"/>
</dbReference>
<dbReference type="InterPro" id="IPR009197">
    <property type="entry name" value="MlrC"/>
</dbReference>
<dbReference type="RefSeq" id="WP_206706587.1">
    <property type="nucleotide sequence ID" value="NZ_CP059066.1"/>
</dbReference>
<evidence type="ECO:0000313" key="4">
    <source>
        <dbReference type="Proteomes" id="UP000662904"/>
    </source>
</evidence>
<organism evidence="3 4">
    <name type="scientific">Koleobacter methoxysyntrophicus</name>
    <dbReference type="NCBI Taxonomy" id="2751313"/>
    <lineage>
        <taxon>Bacteria</taxon>
        <taxon>Bacillati</taxon>
        <taxon>Bacillota</taxon>
        <taxon>Clostridia</taxon>
        <taxon>Koleobacterales</taxon>
        <taxon>Koleobacteraceae</taxon>
        <taxon>Koleobacter</taxon>
    </lineage>
</organism>